<evidence type="ECO:0000313" key="2">
    <source>
        <dbReference type="EMBL" id="KAH6822364.1"/>
    </source>
</evidence>
<sequence length="86" mass="9537">MKSSTSKVLQLLLRFLVVVGVARFLIATTAAAGNTKHHELERNMGGREKNLSKFDLNYVSKRRIPNGPDPIHNRRTGSSRQPPGQA</sequence>
<accession>A0AAD4IW41</accession>
<proteinExistence type="predicted"/>
<feature type="region of interest" description="Disordered" evidence="1">
    <location>
        <begin position="61"/>
        <end position="86"/>
    </location>
</feature>
<dbReference type="Proteomes" id="UP001190926">
    <property type="component" value="Unassembled WGS sequence"/>
</dbReference>
<reference evidence="2 3" key="1">
    <citation type="journal article" date="2021" name="Nat. Commun.">
        <title>Incipient diploidization of the medicinal plant Perilla within 10,000 years.</title>
        <authorList>
            <person name="Zhang Y."/>
            <person name="Shen Q."/>
            <person name="Leng L."/>
            <person name="Zhang D."/>
            <person name="Chen S."/>
            <person name="Shi Y."/>
            <person name="Ning Z."/>
            <person name="Chen S."/>
        </authorList>
    </citation>
    <scope>NUCLEOTIDE SEQUENCE [LARGE SCALE GENOMIC DNA]</scope>
    <source>
        <strain evidence="3">cv. PC099</strain>
    </source>
</reference>
<keyword evidence="3" id="KW-1185">Reference proteome</keyword>
<evidence type="ECO:0000313" key="3">
    <source>
        <dbReference type="Proteomes" id="UP001190926"/>
    </source>
</evidence>
<evidence type="ECO:0008006" key="4">
    <source>
        <dbReference type="Google" id="ProtNLM"/>
    </source>
</evidence>
<dbReference type="PANTHER" id="PTHR34277:SF2">
    <property type="entry name" value="CLAVATA3_ESR (CLE)-RELATED PROTEIN 26"/>
    <property type="match status" value="1"/>
</dbReference>
<dbReference type="AlphaFoldDB" id="A0AAD4IW41"/>
<gene>
    <name evidence="2" type="ORF">C2S53_003829</name>
</gene>
<protein>
    <recommendedName>
        <fullName evidence="4">CLAVATA3/ESR (CLE)-related protein 25</fullName>
    </recommendedName>
</protein>
<evidence type="ECO:0000256" key="1">
    <source>
        <dbReference type="SAM" id="MobiDB-lite"/>
    </source>
</evidence>
<feature type="compositionally biased region" description="Polar residues" evidence="1">
    <location>
        <begin position="76"/>
        <end position="86"/>
    </location>
</feature>
<comment type="caution">
    <text evidence="2">The sequence shown here is derived from an EMBL/GenBank/DDBJ whole genome shotgun (WGS) entry which is preliminary data.</text>
</comment>
<dbReference type="PANTHER" id="PTHR34277">
    <property type="entry name" value="CLAVATA3/ESR (CLE)-RELATED PROTEIN 26"/>
    <property type="match status" value="1"/>
</dbReference>
<organism evidence="2 3">
    <name type="scientific">Perilla frutescens var. hirtella</name>
    <name type="common">Perilla citriodora</name>
    <name type="synonym">Perilla setoyensis</name>
    <dbReference type="NCBI Taxonomy" id="608512"/>
    <lineage>
        <taxon>Eukaryota</taxon>
        <taxon>Viridiplantae</taxon>
        <taxon>Streptophyta</taxon>
        <taxon>Embryophyta</taxon>
        <taxon>Tracheophyta</taxon>
        <taxon>Spermatophyta</taxon>
        <taxon>Magnoliopsida</taxon>
        <taxon>eudicotyledons</taxon>
        <taxon>Gunneridae</taxon>
        <taxon>Pentapetalae</taxon>
        <taxon>asterids</taxon>
        <taxon>lamiids</taxon>
        <taxon>Lamiales</taxon>
        <taxon>Lamiaceae</taxon>
        <taxon>Nepetoideae</taxon>
        <taxon>Elsholtzieae</taxon>
        <taxon>Perilla</taxon>
    </lineage>
</organism>
<name>A0AAD4IW41_PERFH</name>
<dbReference type="EMBL" id="SDAM02001264">
    <property type="protein sequence ID" value="KAH6822364.1"/>
    <property type="molecule type" value="Genomic_DNA"/>
</dbReference>
<dbReference type="InterPro" id="IPR039316">
    <property type="entry name" value="CLE25/26"/>
</dbReference>